<dbReference type="FunFam" id="2.70.70.10:FF:000002">
    <property type="entry name" value="Murein DD-endopeptidase MepM"/>
    <property type="match status" value="1"/>
</dbReference>
<feature type="domain" description="Csd3-like second N-terminal" evidence="10">
    <location>
        <begin position="159"/>
        <end position="282"/>
    </location>
</feature>
<evidence type="ECO:0000256" key="3">
    <source>
        <dbReference type="ARBA" id="ARBA00022670"/>
    </source>
</evidence>
<dbReference type="AlphaFoldDB" id="A0A3B0VPZ0"/>
<evidence type="ECO:0000256" key="6">
    <source>
        <dbReference type="ARBA" id="ARBA00022833"/>
    </source>
</evidence>
<dbReference type="CDD" id="cd12797">
    <property type="entry name" value="M23_peptidase"/>
    <property type="match status" value="1"/>
</dbReference>
<dbReference type="Pfam" id="PF19425">
    <property type="entry name" value="Csd3_N2"/>
    <property type="match status" value="1"/>
</dbReference>
<keyword evidence="5" id="KW-0378">Hydrolase</keyword>
<dbReference type="InterPro" id="IPR011055">
    <property type="entry name" value="Dup_hybrid_motif"/>
</dbReference>
<proteinExistence type="predicted"/>
<reference evidence="11" key="1">
    <citation type="submission" date="2018-06" db="EMBL/GenBank/DDBJ databases">
        <authorList>
            <person name="Zhirakovskaya E."/>
        </authorList>
    </citation>
    <scope>NUCLEOTIDE SEQUENCE</scope>
</reference>
<evidence type="ECO:0000256" key="7">
    <source>
        <dbReference type="ARBA" id="ARBA00023049"/>
    </source>
</evidence>
<evidence type="ECO:0000256" key="2">
    <source>
        <dbReference type="ARBA" id="ARBA00004196"/>
    </source>
</evidence>
<sequence length="433" mass="49187">MKLKKATQPFLLKLLFVIFLAVGCISIFFSANANTPFESKRTQLALPELTKPSEEANTSTPSSETWQEHIVKIRKNGSLGAALDRLKISPAVTHAIGRLKNGHLLTNLRSGDELRVWVDKHHKLQKILYPKSQILSYELIKTESGYRLHERKESFEIRTETASGTIKNSFYLSVKKAGLSARSIMGLSDMFAWDVDFSRELQAGDTFKVIYETKYLKGQYIGDGDILAAEITSNSQKQTHSAFIARENDNVIGYYDKDGKNLKKAFLRSPVDYVRITSKYNPKRFHPILKRTRPHRGVDYGGPQGTPIRTTGNGKIIFRGTGKGYGRYIKIKHAGKYTTLYAHLSKFGKFKKGSHVKQGDVIGYMGKTGMVTGVHLHYEFRVKNKHVDPLKVKFPDAKRLAKKYRTEFKKSSAFLLTQLDRLDSRTSIVRRFE</sequence>
<dbReference type="InterPro" id="IPR050570">
    <property type="entry name" value="Cell_wall_metabolism_enzyme"/>
</dbReference>
<dbReference type="Gene3D" id="3.10.450.350">
    <property type="match status" value="1"/>
</dbReference>
<dbReference type="InterPro" id="IPR016047">
    <property type="entry name" value="M23ase_b-sheet_dom"/>
</dbReference>
<dbReference type="Pfam" id="PF01551">
    <property type="entry name" value="Peptidase_M23"/>
    <property type="match status" value="1"/>
</dbReference>
<dbReference type="InterPro" id="IPR045834">
    <property type="entry name" value="Csd3_N2"/>
</dbReference>
<evidence type="ECO:0000256" key="1">
    <source>
        <dbReference type="ARBA" id="ARBA00001947"/>
    </source>
</evidence>
<dbReference type="EMBL" id="UOFB01000066">
    <property type="protein sequence ID" value="VAW44941.1"/>
    <property type="molecule type" value="Genomic_DNA"/>
</dbReference>
<evidence type="ECO:0000256" key="8">
    <source>
        <dbReference type="SAM" id="MobiDB-lite"/>
    </source>
</evidence>
<accession>A0A3B0VPZ0</accession>
<dbReference type="PROSITE" id="PS51257">
    <property type="entry name" value="PROKAR_LIPOPROTEIN"/>
    <property type="match status" value="1"/>
</dbReference>
<dbReference type="SUPFAM" id="SSF51261">
    <property type="entry name" value="Duplicated hybrid motif"/>
    <property type="match status" value="1"/>
</dbReference>
<keyword evidence="7" id="KW-0482">Metalloprotease</keyword>
<protein>
    <submittedName>
        <fullName evidence="11">Peptidase, M23/M37 family</fullName>
    </submittedName>
</protein>
<dbReference type="PANTHER" id="PTHR21666">
    <property type="entry name" value="PEPTIDASE-RELATED"/>
    <property type="match status" value="1"/>
</dbReference>
<comment type="cofactor">
    <cofactor evidence="1">
        <name>Zn(2+)</name>
        <dbReference type="ChEBI" id="CHEBI:29105"/>
    </cofactor>
</comment>
<dbReference type="GO" id="GO:0006508">
    <property type="term" value="P:proteolysis"/>
    <property type="evidence" value="ECO:0007669"/>
    <property type="project" value="UniProtKB-KW"/>
</dbReference>
<gene>
    <name evidence="11" type="ORF">MNBD_GAMMA04-267</name>
</gene>
<keyword evidence="4" id="KW-0479">Metal-binding</keyword>
<evidence type="ECO:0000256" key="5">
    <source>
        <dbReference type="ARBA" id="ARBA00022801"/>
    </source>
</evidence>
<feature type="compositionally biased region" description="Polar residues" evidence="8">
    <location>
        <begin position="55"/>
        <end position="65"/>
    </location>
</feature>
<comment type="subcellular location">
    <subcellularLocation>
        <location evidence="2">Cell envelope</location>
    </subcellularLocation>
</comment>
<dbReference type="GO" id="GO:0046872">
    <property type="term" value="F:metal ion binding"/>
    <property type="evidence" value="ECO:0007669"/>
    <property type="project" value="UniProtKB-KW"/>
</dbReference>
<dbReference type="GO" id="GO:0004222">
    <property type="term" value="F:metalloendopeptidase activity"/>
    <property type="evidence" value="ECO:0007669"/>
    <property type="project" value="TreeGrafter"/>
</dbReference>
<dbReference type="Gene3D" id="2.70.70.10">
    <property type="entry name" value="Glucose Permease (Domain IIA)"/>
    <property type="match status" value="1"/>
</dbReference>
<dbReference type="GO" id="GO:0030313">
    <property type="term" value="C:cell envelope"/>
    <property type="evidence" value="ECO:0007669"/>
    <property type="project" value="UniProtKB-SubCell"/>
</dbReference>
<evidence type="ECO:0000256" key="4">
    <source>
        <dbReference type="ARBA" id="ARBA00022723"/>
    </source>
</evidence>
<dbReference type="PANTHER" id="PTHR21666:SF288">
    <property type="entry name" value="CELL DIVISION PROTEIN YTFB"/>
    <property type="match status" value="1"/>
</dbReference>
<evidence type="ECO:0000259" key="10">
    <source>
        <dbReference type="Pfam" id="PF19425"/>
    </source>
</evidence>
<evidence type="ECO:0000313" key="11">
    <source>
        <dbReference type="EMBL" id="VAW44941.1"/>
    </source>
</evidence>
<evidence type="ECO:0000259" key="9">
    <source>
        <dbReference type="Pfam" id="PF01551"/>
    </source>
</evidence>
<name>A0A3B0VPZ0_9ZZZZ</name>
<feature type="domain" description="M23ase beta-sheet core" evidence="9">
    <location>
        <begin position="294"/>
        <end position="389"/>
    </location>
</feature>
<keyword evidence="6" id="KW-0862">Zinc</keyword>
<keyword evidence="3" id="KW-0645">Protease</keyword>
<organism evidence="11">
    <name type="scientific">hydrothermal vent metagenome</name>
    <dbReference type="NCBI Taxonomy" id="652676"/>
    <lineage>
        <taxon>unclassified sequences</taxon>
        <taxon>metagenomes</taxon>
        <taxon>ecological metagenomes</taxon>
    </lineage>
</organism>
<feature type="region of interest" description="Disordered" evidence="8">
    <location>
        <begin position="46"/>
        <end position="66"/>
    </location>
</feature>